<name>A0ABR2QVN3_9ROSI</name>
<dbReference type="Proteomes" id="UP001396334">
    <property type="component" value="Unassembled WGS sequence"/>
</dbReference>
<evidence type="ECO:0000256" key="2">
    <source>
        <dbReference type="ARBA" id="ARBA00022527"/>
    </source>
</evidence>
<reference evidence="4 5" key="1">
    <citation type="journal article" date="2024" name="G3 (Bethesda)">
        <title>Genome assembly of Hibiscus sabdariffa L. provides insights into metabolisms of medicinal natural products.</title>
        <authorList>
            <person name="Kim T."/>
        </authorList>
    </citation>
    <scope>NUCLEOTIDE SEQUENCE [LARGE SCALE GENOMIC DNA]</scope>
    <source>
        <strain evidence="4">TK-2024</strain>
        <tissue evidence="4">Old leaves</tissue>
    </source>
</reference>
<protein>
    <recommendedName>
        <fullName evidence="6">Serine-threonine/tyrosine-protein kinase catalytic domain-containing protein</fullName>
    </recommendedName>
</protein>
<proteinExistence type="predicted"/>
<accession>A0ABR2QVN3</accession>
<evidence type="ECO:0000256" key="3">
    <source>
        <dbReference type="ARBA" id="ARBA00023136"/>
    </source>
</evidence>
<keyword evidence="2" id="KW-0808">Transferase</keyword>
<dbReference type="EMBL" id="JBBPBN010000030">
    <property type="protein sequence ID" value="KAK9004673.1"/>
    <property type="molecule type" value="Genomic_DNA"/>
</dbReference>
<dbReference type="Gene3D" id="1.10.510.10">
    <property type="entry name" value="Transferase(Phosphotransferase) domain 1"/>
    <property type="match status" value="1"/>
</dbReference>
<keyword evidence="2" id="KW-0723">Serine/threonine-protein kinase</keyword>
<dbReference type="PANTHER" id="PTHR47985">
    <property type="entry name" value="OS07G0668900 PROTEIN"/>
    <property type="match status" value="1"/>
</dbReference>
<organism evidence="4 5">
    <name type="scientific">Hibiscus sabdariffa</name>
    <name type="common">roselle</name>
    <dbReference type="NCBI Taxonomy" id="183260"/>
    <lineage>
        <taxon>Eukaryota</taxon>
        <taxon>Viridiplantae</taxon>
        <taxon>Streptophyta</taxon>
        <taxon>Embryophyta</taxon>
        <taxon>Tracheophyta</taxon>
        <taxon>Spermatophyta</taxon>
        <taxon>Magnoliopsida</taxon>
        <taxon>eudicotyledons</taxon>
        <taxon>Gunneridae</taxon>
        <taxon>Pentapetalae</taxon>
        <taxon>rosids</taxon>
        <taxon>malvids</taxon>
        <taxon>Malvales</taxon>
        <taxon>Malvaceae</taxon>
        <taxon>Malvoideae</taxon>
        <taxon>Hibiscus</taxon>
    </lineage>
</organism>
<keyword evidence="3" id="KW-0472">Membrane</keyword>
<evidence type="ECO:0000256" key="1">
    <source>
        <dbReference type="ARBA" id="ARBA00004370"/>
    </source>
</evidence>
<comment type="subcellular location">
    <subcellularLocation>
        <location evidence="1">Membrane</location>
    </subcellularLocation>
</comment>
<evidence type="ECO:0000313" key="4">
    <source>
        <dbReference type="EMBL" id="KAK9004673.1"/>
    </source>
</evidence>
<evidence type="ECO:0008006" key="6">
    <source>
        <dbReference type="Google" id="ProtNLM"/>
    </source>
</evidence>
<keyword evidence="2" id="KW-0418">Kinase</keyword>
<evidence type="ECO:0000313" key="5">
    <source>
        <dbReference type="Proteomes" id="UP001396334"/>
    </source>
</evidence>
<keyword evidence="5" id="KW-1185">Reference proteome</keyword>
<comment type="caution">
    <text evidence="4">The sequence shown here is derived from an EMBL/GenBank/DDBJ whole genome shotgun (WGS) entry which is preliminary data.</text>
</comment>
<sequence length="82" mass="9194">MRAPGEQDLVAWARPFFKDRRKFTELADPLLQGHYPMQELYQALDVAAMCLHEQAATRPLIGDVATTLAHLASQTYDPNAPN</sequence>
<dbReference type="PANTHER" id="PTHR47985:SF4">
    <property type="entry name" value="SERINE_THREONINE-PROTEIN KINASE PBL27"/>
    <property type="match status" value="1"/>
</dbReference>
<gene>
    <name evidence="4" type="ORF">V6N11_042133</name>
</gene>